<evidence type="ECO:0000313" key="1">
    <source>
        <dbReference type="EMBL" id="MET7014925.1"/>
    </source>
</evidence>
<reference evidence="1 2" key="1">
    <citation type="submission" date="2024-07" db="EMBL/GenBank/DDBJ databases">
        <title>Uliginosibacterium flavum JJ3220;KACC:17644.</title>
        <authorList>
            <person name="Kim M.K."/>
        </authorList>
    </citation>
    <scope>NUCLEOTIDE SEQUENCE [LARGE SCALE GENOMIC DNA]</scope>
    <source>
        <strain evidence="1 2">KACC:17644</strain>
    </source>
</reference>
<comment type="caution">
    <text evidence="1">The sequence shown here is derived from an EMBL/GenBank/DDBJ whole genome shotgun (WGS) entry which is preliminary data.</text>
</comment>
<sequence length="156" mass="16837">MPSLDQCIIDSCKTSWEEEFLKGTKNRDNCSGFVKAVAKKLGVPLPDTANADGIVDHLGKNWTKLASGSEARLKAQTGSFVIAALKGKDHAPARNNGHVAIVVDGDLYRQKYPMLWGGSIGSAQSQGTKSVGEVWNTRDRDSVAYYVYATFACPAK</sequence>
<accession>A0ABV2TN04</accession>
<dbReference type="RefSeq" id="WP_354601388.1">
    <property type="nucleotide sequence ID" value="NZ_JBEWZI010000012.1"/>
</dbReference>
<dbReference type="EMBL" id="JBEWZI010000012">
    <property type="protein sequence ID" value="MET7014925.1"/>
    <property type="molecule type" value="Genomic_DNA"/>
</dbReference>
<keyword evidence="2" id="KW-1185">Reference proteome</keyword>
<dbReference type="Proteomes" id="UP001549691">
    <property type="component" value="Unassembled WGS sequence"/>
</dbReference>
<organism evidence="1 2">
    <name type="scientific">Uliginosibacterium flavum</name>
    <dbReference type="NCBI Taxonomy" id="1396831"/>
    <lineage>
        <taxon>Bacteria</taxon>
        <taxon>Pseudomonadati</taxon>
        <taxon>Pseudomonadota</taxon>
        <taxon>Betaproteobacteria</taxon>
        <taxon>Rhodocyclales</taxon>
        <taxon>Zoogloeaceae</taxon>
        <taxon>Uliginosibacterium</taxon>
    </lineage>
</organism>
<dbReference type="Gene3D" id="3.90.1720.10">
    <property type="entry name" value="endopeptidase domain like (from Nostoc punctiforme)"/>
    <property type="match status" value="1"/>
</dbReference>
<protein>
    <recommendedName>
        <fullName evidence="3">CHAP domain-containing protein</fullName>
    </recommendedName>
</protein>
<evidence type="ECO:0008006" key="3">
    <source>
        <dbReference type="Google" id="ProtNLM"/>
    </source>
</evidence>
<evidence type="ECO:0000313" key="2">
    <source>
        <dbReference type="Proteomes" id="UP001549691"/>
    </source>
</evidence>
<gene>
    <name evidence="1" type="ORF">ABXR19_12050</name>
</gene>
<proteinExistence type="predicted"/>
<name>A0ABV2TN04_9RHOO</name>